<dbReference type="InterPro" id="IPR000175">
    <property type="entry name" value="Na/ntran_symport"/>
</dbReference>
<proteinExistence type="predicted"/>
<dbReference type="GO" id="GO:0035725">
    <property type="term" value="P:sodium ion transmembrane transport"/>
    <property type="evidence" value="ECO:0000318"/>
    <property type="project" value="GO_Central"/>
</dbReference>
<evidence type="ECO:0000313" key="9">
    <source>
        <dbReference type="Proteomes" id="UP000007110"/>
    </source>
</evidence>
<evidence type="ECO:0000313" key="8">
    <source>
        <dbReference type="EnsemblMetazoa" id="XP_030845654"/>
    </source>
</evidence>
<dbReference type="RefSeq" id="XP_030845654.1">
    <property type="nucleotide sequence ID" value="XM_030989794.1"/>
</dbReference>
<dbReference type="EnsemblMetazoa" id="XM_030989794">
    <property type="protein sequence ID" value="XP_030845654"/>
    <property type="gene ID" value="LOC105438131"/>
</dbReference>
<feature type="transmembrane region" description="Helical" evidence="7">
    <location>
        <begin position="137"/>
        <end position="163"/>
    </location>
</feature>
<keyword evidence="3 7" id="KW-0812">Transmembrane</keyword>
<dbReference type="PANTHER" id="PTHR11616">
    <property type="entry name" value="SODIUM/CHLORIDE DEPENDENT TRANSPORTER"/>
    <property type="match status" value="1"/>
</dbReference>
<evidence type="ECO:0000256" key="4">
    <source>
        <dbReference type="ARBA" id="ARBA00022989"/>
    </source>
</evidence>
<feature type="transmembrane region" description="Helical" evidence="7">
    <location>
        <begin position="26"/>
        <end position="45"/>
    </location>
</feature>
<evidence type="ECO:0000256" key="2">
    <source>
        <dbReference type="ARBA" id="ARBA00022448"/>
    </source>
</evidence>
<evidence type="ECO:0000256" key="3">
    <source>
        <dbReference type="ARBA" id="ARBA00022692"/>
    </source>
</evidence>
<reference evidence="8" key="2">
    <citation type="submission" date="2021-01" db="UniProtKB">
        <authorList>
            <consortium name="EnsemblMetazoa"/>
        </authorList>
    </citation>
    <scope>IDENTIFICATION</scope>
</reference>
<dbReference type="OMA" id="YLVCIDS"/>
<dbReference type="SUPFAM" id="SSF161070">
    <property type="entry name" value="SNF-like"/>
    <property type="match status" value="1"/>
</dbReference>
<dbReference type="GO" id="GO:0046872">
    <property type="term" value="F:metal ion binding"/>
    <property type="evidence" value="ECO:0007669"/>
    <property type="project" value="UniProtKB-KW"/>
</dbReference>
<protein>
    <submittedName>
        <fullName evidence="8">Uncharacterized protein</fullName>
    </submittedName>
</protein>
<dbReference type="PANTHER" id="PTHR11616:SF325">
    <property type="entry name" value="TRANSPORTER"/>
    <property type="match status" value="1"/>
</dbReference>
<dbReference type="InParanoid" id="A0A7M7P5T8"/>
<dbReference type="OrthoDB" id="6581954at2759"/>
<dbReference type="Proteomes" id="UP000007110">
    <property type="component" value="Unassembled WGS sequence"/>
</dbReference>
<reference evidence="9" key="1">
    <citation type="submission" date="2015-02" db="EMBL/GenBank/DDBJ databases">
        <title>Genome sequencing for Strongylocentrotus purpuratus.</title>
        <authorList>
            <person name="Murali S."/>
            <person name="Liu Y."/>
            <person name="Vee V."/>
            <person name="English A."/>
            <person name="Wang M."/>
            <person name="Skinner E."/>
            <person name="Han Y."/>
            <person name="Muzny D.M."/>
            <person name="Worley K.C."/>
            <person name="Gibbs R.A."/>
        </authorList>
    </citation>
    <scope>NUCLEOTIDE SEQUENCE</scope>
</reference>
<name>A0A7M7P5T8_STRPU</name>
<dbReference type="GO" id="GO:0006865">
    <property type="term" value="P:amino acid transport"/>
    <property type="evidence" value="ECO:0000318"/>
    <property type="project" value="GO_Central"/>
</dbReference>
<evidence type="ECO:0000256" key="5">
    <source>
        <dbReference type="ARBA" id="ARBA00023136"/>
    </source>
</evidence>
<dbReference type="PRINTS" id="PR00176">
    <property type="entry name" value="NANEUSMPORT"/>
</dbReference>
<keyword evidence="9" id="KW-1185">Reference proteome</keyword>
<dbReference type="PROSITE" id="PS50267">
    <property type="entry name" value="NA_NEUROTRAN_SYMP_3"/>
    <property type="match status" value="1"/>
</dbReference>
<dbReference type="GeneID" id="105438131"/>
<feature type="transmembrane region" description="Helical" evidence="7">
    <location>
        <begin position="198"/>
        <end position="217"/>
    </location>
</feature>
<comment type="subcellular location">
    <subcellularLocation>
        <location evidence="1">Membrane</location>
        <topology evidence="1">Multi-pass membrane protein</topology>
    </subcellularLocation>
</comment>
<dbReference type="GO" id="GO:0005332">
    <property type="term" value="F:gamma-aminobutyric acid:sodium:chloride symporter activity"/>
    <property type="evidence" value="ECO:0000318"/>
    <property type="project" value="GO_Central"/>
</dbReference>
<feature type="binding site" evidence="6">
    <location>
        <position position="143"/>
    </location>
    <ligand>
        <name>Na(+)</name>
        <dbReference type="ChEBI" id="CHEBI:29101"/>
        <label>1</label>
    </ligand>
</feature>
<dbReference type="GO" id="GO:0005886">
    <property type="term" value="C:plasma membrane"/>
    <property type="evidence" value="ECO:0000318"/>
    <property type="project" value="GO_Central"/>
</dbReference>
<dbReference type="KEGG" id="spu:105438131"/>
<sequence length="220" mass="24508">MDGTQRHALIATIKVLGQTGTGERGIVGHLALTLFLTWTLVYFGLWKGVKWSGKLAYFTVPFIHLVFTVLMIRGITLPGAYDGLIFYLKPDLSEIKSAEVWIAAGTEVFYSFSIGLGAFTALGSYNKFHYNSYRDSMIIAFLNVVTSIYSGIIVFSFVGYVAYTERISINEIMREGFGPGLFFDIFTRAFAALPVPRVWSIFFFLAVLQIGLNFQVIGEG</sequence>
<feature type="transmembrane region" description="Helical" evidence="7">
    <location>
        <begin position="57"/>
        <end position="81"/>
    </location>
</feature>
<dbReference type="Pfam" id="PF00209">
    <property type="entry name" value="SNF"/>
    <property type="match status" value="1"/>
</dbReference>
<keyword evidence="6" id="KW-0915">Sodium</keyword>
<keyword evidence="6" id="KW-0479">Metal-binding</keyword>
<evidence type="ECO:0000256" key="7">
    <source>
        <dbReference type="SAM" id="Phobius"/>
    </source>
</evidence>
<keyword evidence="2" id="KW-0813">Transport</keyword>
<dbReference type="AlphaFoldDB" id="A0A7M7P5T8"/>
<accession>A0A7M7P5T8</accession>
<evidence type="ECO:0000256" key="1">
    <source>
        <dbReference type="ARBA" id="ARBA00004141"/>
    </source>
</evidence>
<feature type="transmembrane region" description="Helical" evidence="7">
    <location>
        <begin position="101"/>
        <end position="125"/>
    </location>
</feature>
<evidence type="ECO:0000256" key="6">
    <source>
        <dbReference type="PIRSR" id="PIRSR600175-1"/>
    </source>
</evidence>
<dbReference type="InterPro" id="IPR037272">
    <property type="entry name" value="SNS_sf"/>
</dbReference>
<keyword evidence="4 7" id="KW-1133">Transmembrane helix</keyword>
<organism evidence="8 9">
    <name type="scientific">Strongylocentrotus purpuratus</name>
    <name type="common">Purple sea urchin</name>
    <dbReference type="NCBI Taxonomy" id="7668"/>
    <lineage>
        <taxon>Eukaryota</taxon>
        <taxon>Metazoa</taxon>
        <taxon>Echinodermata</taxon>
        <taxon>Eleutherozoa</taxon>
        <taxon>Echinozoa</taxon>
        <taxon>Echinoidea</taxon>
        <taxon>Euechinoidea</taxon>
        <taxon>Echinacea</taxon>
        <taxon>Camarodonta</taxon>
        <taxon>Echinidea</taxon>
        <taxon>Strongylocentrotidae</taxon>
        <taxon>Strongylocentrotus</taxon>
    </lineage>
</organism>
<feature type="binding site" evidence="6">
    <location>
        <position position="111"/>
    </location>
    <ligand>
        <name>Na(+)</name>
        <dbReference type="ChEBI" id="CHEBI:29101"/>
        <label>1</label>
    </ligand>
</feature>
<keyword evidence="5 7" id="KW-0472">Membrane</keyword>